<keyword evidence="4" id="KW-1185">Reference proteome</keyword>
<organism evidence="3 4">
    <name type="scientific">Pseudotamlana carrageenivorans</name>
    <dbReference type="NCBI Taxonomy" id="2069432"/>
    <lineage>
        <taxon>Bacteria</taxon>
        <taxon>Pseudomonadati</taxon>
        <taxon>Bacteroidota</taxon>
        <taxon>Flavobacteriia</taxon>
        <taxon>Flavobacteriales</taxon>
        <taxon>Flavobacteriaceae</taxon>
        <taxon>Pseudotamlana</taxon>
    </lineage>
</organism>
<dbReference type="OrthoDB" id="9806121at2"/>
<gene>
    <name evidence="3" type="ORF">C1A40_01195</name>
</gene>
<feature type="domain" description="Cupin type-2" evidence="2">
    <location>
        <begin position="33"/>
        <end position="100"/>
    </location>
</feature>
<protein>
    <submittedName>
        <fullName evidence="3">Cupin domain-containing protein</fullName>
    </submittedName>
</protein>
<dbReference type="InterPro" id="IPR014710">
    <property type="entry name" value="RmlC-like_jellyroll"/>
</dbReference>
<dbReference type="Gene3D" id="2.60.120.10">
    <property type="entry name" value="Jelly Rolls"/>
    <property type="match status" value="1"/>
</dbReference>
<dbReference type="RefSeq" id="WP_102994299.1">
    <property type="nucleotide sequence ID" value="NZ_CP025938.1"/>
</dbReference>
<sequence length="115" mass="13149">MKKVKANSEHYKWGDGCSGWHLVKTDSLSVIEEMMPPKTKEVTHYHNNAQQFFRILKGKATFQIENEILEVESGSGIHIPSKTIHSIRNDQSENLEFIVISEPTTRGDRVDLIVQ</sequence>
<dbReference type="InterPro" id="IPR013096">
    <property type="entry name" value="Cupin_2"/>
</dbReference>
<keyword evidence="1" id="KW-0479">Metal-binding</keyword>
<dbReference type="EMBL" id="CP025938">
    <property type="protein sequence ID" value="AUS04177.1"/>
    <property type="molecule type" value="Genomic_DNA"/>
</dbReference>
<accession>A0A2I7SE58</accession>
<dbReference type="PANTHER" id="PTHR35848:SF9">
    <property type="entry name" value="SLL1358 PROTEIN"/>
    <property type="match status" value="1"/>
</dbReference>
<reference evidence="4" key="1">
    <citation type="submission" date="2018-01" db="EMBL/GenBank/DDBJ databases">
        <title>Complete genome of Tamlana sp. UJ94.</title>
        <authorList>
            <person name="Jung J."/>
            <person name="Chung D."/>
            <person name="Bae S.S."/>
            <person name="Baek K."/>
        </authorList>
    </citation>
    <scope>NUCLEOTIDE SEQUENCE [LARGE SCALE GENOMIC DNA]</scope>
    <source>
        <strain evidence="4">UJ94</strain>
    </source>
</reference>
<dbReference type="Pfam" id="PF07883">
    <property type="entry name" value="Cupin_2"/>
    <property type="match status" value="1"/>
</dbReference>
<dbReference type="Proteomes" id="UP000236592">
    <property type="component" value="Chromosome"/>
</dbReference>
<evidence type="ECO:0000259" key="2">
    <source>
        <dbReference type="Pfam" id="PF07883"/>
    </source>
</evidence>
<dbReference type="GO" id="GO:0046872">
    <property type="term" value="F:metal ion binding"/>
    <property type="evidence" value="ECO:0007669"/>
    <property type="project" value="UniProtKB-KW"/>
</dbReference>
<name>A0A2I7SE58_9FLAO</name>
<evidence type="ECO:0000313" key="4">
    <source>
        <dbReference type="Proteomes" id="UP000236592"/>
    </source>
</evidence>
<dbReference type="InterPro" id="IPR011051">
    <property type="entry name" value="RmlC_Cupin_sf"/>
</dbReference>
<dbReference type="SUPFAM" id="SSF51182">
    <property type="entry name" value="RmlC-like cupins"/>
    <property type="match status" value="1"/>
</dbReference>
<dbReference type="AlphaFoldDB" id="A0A2I7SE58"/>
<proteinExistence type="predicted"/>
<dbReference type="PANTHER" id="PTHR35848">
    <property type="entry name" value="OXALATE-BINDING PROTEIN"/>
    <property type="match status" value="1"/>
</dbReference>
<dbReference type="KEGG" id="taj:C1A40_01195"/>
<dbReference type="InterPro" id="IPR051610">
    <property type="entry name" value="GPI/OXD"/>
</dbReference>
<evidence type="ECO:0000256" key="1">
    <source>
        <dbReference type="ARBA" id="ARBA00022723"/>
    </source>
</evidence>
<evidence type="ECO:0000313" key="3">
    <source>
        <dbReference type="EMBL" id="AUS04177.1"/>
    </source>
</evidence>